<dbReference type="OrthoDB" id="957738at2"/>
<proteinExistence type="predicted"/>
<dbReference type="EMBL" id="PDUD01000042">
    <property type="protein sequence ID" value="PHN02273.1"/>
    <property type="molecule type" value="Genomic_DNA"/>
</dbReference>
<feature type="domain" description="UPF0323" evidence="2">
    <location>
        <begin position="49"/>
        <end position="164"/>
    </location>
</feature>
<dbReference type="Pfam" id="PF26303">
    <property type="entry name" value="UPF0323"/>
    <property type="match status" value="1"/>
</dbReference>
<organism evidence="3 4">
    <name type="scientific">Flavilitoribacter nigricans (strain ATCC 23147 / DSM 23189 / NBRC 102662 / NCIMB 1420 / SS-2)</name>
    <name type="common">Lewinella nigricans</name>
    <dbReference type="NCBI Taxonomy" id="1122177"/>
    <lineage>
        <taxon>Bacteria</taxon>
        <taxon>Pseudomonadati</taxon>
        <taxon>Bacteroidota</taxon>
        <taxon>Saprospiria</taxon>
        <taxon>Saprospirales</taxon>
        <taxon>Lewinellaceae</taxon>
        <taxon>Flavilitoribacter</taxon>
    </lineage>
</organism>
<accession>A0A2D0N3D8</accession>
<keyword evidence="4" id="KW-1185">Reference proteome</keyword>
<comment type="caution">
    <text evidence="3">The sequence shown here is derived from an EMBL/GenBank/DDBJ whole genome shotgun (WGS) entry which is preliminary data.</text>
</comment>
<feature type="compositionally biased region" description="Low complexity" evidence="1">
    <location>
        <begin position="167"/>
        <end position="185"/>
    </location>
</feature>
<name>A0A2D0N3D8_FLAN2</name>
<dbReference type="AlphaFoldDB" id="A0A2D0N3D8"/>
<sequence length="185" mass="20764">MKTSKFRQSFPHQYREAVWIALVTLTLSLLVLNCSDTITEEQVEFTQGVITFMEEVEPEQYKIVDEQVVADKTDSKIITDYLDGRRDTISLYEAQAMSADTTSTGTHRRSHYRTYYGGLMGFYLGRSTSIPPSPGVYQNQSTYNRVHNNAYSSMQSTARRTTVTRPSGSSKGFGSSSKSSRSYGG</sequence>
<evidence type="ECO:0000259" key="2">
    <source>
        <dbReference type="Pfam" id="PF26303"/>
    </source>
</evidence>
<feature type="compositionally biased region" description="Polar residues" evidence="1">
    <location>
        <begin position="150"/>
        <end position="166"/>
    </location>
</feature>
<dbReference type="RefSeq" id="WP_099154301.1">
    <property type="nucleotide sequence ID" value="NZ_PDUD01000042.1"/>
</dbReference>
<evidence type="ECO:0000313" key="3">
    <source>
        <dbReference type="EMBL" id="PHN02273.1"/>
    </source>
</evidence>
<dbReference type="Proteomes" id="UP000223913">
    <property type="component" value="Unassembled WGS sequence"/>
</dbReference>
<dbReference type="InterPro" id="IPR059092">
    <property type="entry name" value="UPF0323_dom"/>
</dbReference>
<feature type="region of interest" description="Disordered" evidence="1">
    <location>
        <begin position="150"/>
        <end position="185"/>
    </location>
</feature>
<reference evidence="3 4" key="1">
    <citation type="submission" date="2017-10" db="EMBL/GenBank/DDBJ databases">
        <title>The draft genome sequence of Lewinella nigricans NBRC 102662.</title>
        <authorList>
            <person name="Wang K."/>
        </authorList>
    </citation>
    <scope>NUCLEOTIDE SEQUENCE [LARGE SCALE GENOMIC DNA]</scope>
    <source>
        <strain evidence="3 4">NBRC 102662</strain>
    </source>
</reference>
<evidence type="ECO:0000313" key="4">
    <source>
        <dbReference type="Proteomes" id="UP000223913"/>
    </source>
</evidence>
<gene>
    <name evidence="3" type="ORF">CRP01_32765</name>
</gene>
<protein>
    <recommendedName>
        <fullName evidence="2">UPF0323 domain-containing protein</fullName>
    </recommendedName>
</protein>
<evidence type="ECO:0000256" key="1">
    <source>
        <dbReference type="SAM" id="MobiDB-lite"/>
    </source>
</evidence>